<dbReference type="OrthoDB" id="876946at2"/>
<keyword evidence="1" id="KW-0812">Transmembrane</keyword>
<keyword evidence="1" id="KW-1133">Transmembrane helix</keyword>
<dbReference type="Proteomes" id="UP000192266">
    <property type="component" value="Unassembled WGS sequence"/>
</dbReference>
<gene>
    <name evidence="2" type="ORF">SAMN00120144_1698</name>
</gene>
<reference evidence="2 3" key="1">
    <citation type="submission" date="2017-04" db="EMBL/GenBank/DDBJ databases">
        <authorList>
            <person name="Afonso C.L."/>
            <person name="Miller P.J."/>
            <person name="Scott M.A."/>
            <person name="Spackman E."/>
            <person name="Goraichik I."/>
            <person name="Dimitrov K.M."/>
            <person name="Suarez D.L."/>
            <person name="Swayne D.E."/>
        </authorList>
    </citation>
    <scope>NUCLEOTIDE SEQUENCE [LARGE SCALE GENOMIC DNA]</scope>
    <source>
        <strain evidence="2 3">DSM 11622</strain>
    </source>
</reference>
<keyword evidence="3" id="KW-1185">Reference proteome</keyword>
<feature type="transmembrane region" description="Helical" evidence="1">
    <location>
        <begin position="363"/>
        <end position="384"/>
    </location>
</feature>
<organism evidence="2 3">
    <name type="scientific">Hymenobacter roseosalivarius DSM 11622</name>
    <dbReference type="NCBI Taxonomy" id="645990"/>
    <lineage>
        <taxon>Bacteria</taxon>
        <taxon>Pseudomonadati</taxon>
        <taxon>Bacteroidota</taxon>
        <taxon>Cytophagia</taxon>
        <taxon>Cytophagales</taxon>
        <taxon>Hymenobacteraceae</taxon>
        <taxon>Hymenobacter</taxon>
    </lineage>
</organism>
<accession>A0A1W1W3Q5</accession>
<evidence type="ECO:0000313" key="2">
    <source>
        <dbReference type="EMBL" id="SMC00268.1"/>
    </source>
</evidence>
<feature type="transmembrane region" description="Helical" evidence="1">
    <location>
        <begin position="150"/>
        <end position="168"/>
    </location>
</feature>
<proteinExistence type="predicted"/>
<dbReference type="AlphaFoldDB" id="A0A1W1W3Q5"/>
<feature type="transmembrane region" description="Helical" evidence="1">
    <location>
        <begin position="33"/>
        <end position="52"/>
    </location>
</feature>
<feature type="transmembrane region" description="Helical" evidence="1">
    <location>
        <begin position="93"/>
        <end position="113"/>
    </location>
</feature>
<feature type="transmembrane region" description="Helical" evidence="1">
    <location>
        <begin position="333"/>
        <end position="356"/>
    </location>
</feature>
<feature type="transmembrane region" description="Helical" evidence="1">
    <location>
        <begin position="248"/>
        <end position="266"/>
    </location>
</feature>
<feature type="transmembrane region" description="Helical" evidence="1">
    <location>
        <begin position="119"/>
        <end position="138"/>
    </location>
</feature>
<feature type="transmembrane region" description="Helical" evidence="1">
    <location>
        <begin position="219"/>
        <end position="236"/>
    </location>
</feature>
<keyword evidence="1" id="KW-0472">Membrane</keyword>
<evidence type="ECO:0000256" key="1">
    <source>
        <dbReference type="SAM" id="Phobius"/>
    </source>
</evidence>
<dbReference type="STRING" id="645990.SAMN00120144_1698"/>
<name>A0A1W1W3Q5_9BACT</name>
<sequence>MRVLVAIGLNSALLVALVCWLRRQPHASALRWALLPGLGFRLLAGTIAYVWLTSDSAFFQYWGEQLTTQLWANPTAWLRTLLGEEFHKERHHLVYHGFSNTFFLIKLLSVLNLGSLGNAWLNGIYLSVFSFVGSWQLIRAVEEAFPRVPVGAAVVAWLAWPSVVYWSSGITKESLLVGSGAWLTALILGWLYGGRPVRALAVVGALLLAVLHFKMRFFFAGLLLGGLISLLVVRLVQRFFAGAAQHRLIQLLIIQLVLVGGTRLAAEVLPVLRINKFTNQLSNNYYQLLRASQSRPHIEYADLKPTLESMLSYVPKAIVSTITRPWLGEDKQLLYIVAGLENLALVALTGVAFIALVRQRPGYLPFALVVVLVLYCLALAALLGLSTPNLGTLNRYRAVLLPYLVFLLLQNEYVARWLPRLSNK</sequence>
<protein>
    <recommendedName>
        <fullName evidence="4">Glycosyltransferase RgtA/B/C/D-like domain-containing protein</fullName>
    </recommendedName>
</protein>
<feature type="transmembrane region" description="Helical" evidence="1">
    <location>
        <begin position="174"/>
        <end position="192"/>
    </location>
</feature>
<feature type="transmembrane region" description="Helical" evidence="1">
    <location>
        <begin position="396"/>
        <end position="415"/>
    </location>
</feature>
<evidence type="ECO:0000313" key="3">
    <source>
        <dbReference type="Proteomes" id="UP000192266"/>
    </source>
</evidence>
<dbReference type="EMBL" id="FWWW01000099">
    <property type="protein sequence ID" value="SMC00268.1"/>
    <property type="molecule type" value="Genomic_DNA"/>
</dbReference>
<dbReference type="RefSeq" id="WP_143435067.1">
    <property type="nucleotide sequence ID" value="NZ_FWWW01000099.1"/>
</dbReference>
<evidence type="ECO:0008006" key="4">
    <source>
        <dbReference type="Google" id="ProtNLM"/>
    </source>
</evidence>